<sequence>MAIVSNVKIIKQPMLPNLIFEQSEKTHFSIALKTTPQCGVDVRRLGGFHEKSRIPWALAKGGRHLQS</sequence>
<reference evidence="2" key="1">
    <citation type="submission" date="2017-09" db="EMBL/GenBank/DDBJ databases">
        <title>Depth-based differentiation of microbial function through sediment-hosted aquifers and enrichment of novel symbionts in the deep terrestrial subsurface.</title>
        <authorList>
            <person name="Probst A.J."/>
            <person name="Ladd B."/>
            <person name="Jarett J.K."/>
            <person name="Geller-Mcgrath D.E."/>
            <person name="Sieber C.M.K."/>
            <person name="Emerson J.B."/>
            <person name="Anantharaman K."/>
            <person name="Thomas B.C."/>
            <person name="Malmstrom R."/>
            <person name="Stieglmeier M."/>
            <person name="Klingl A."/>
            <person name="Woyke T."/>
            <person name="Ryan C.M."/>
            <person name="Banfield J.F."/>
        </authorList>
    </citation>
    <scope>NUCLEOTIDE SEQUENCE [LARGE SCALE GENOMIC DNA]</scope>
</reference>
<proteinExistence type="predicted"/>
<dbReference type="EMBL" id="PEWD01000052">
    <property type="protein sequence ID" value="PIU68822.1"/>
    <property type="molecule type" value="Genomic_DNA"/>
</dbReference>
<protein>
    <submittedName>
        <fullName evidence="1">Uncharacterized protein</fullName>
    </submittedName>
</protein>
<dbReference type="Proteomes" id="UP000229916">
    <property type="component" value="Unassembled WGS sequence"/>
</dbReference>
<evidence type="ECO:0000313" key="1">
    <source>
        <dbReference type="EMBL" id="PIU68822.1"/>
    </source>
</evidence>
<organism evidence="1 2">
    <name type="scientific">candidate division WWE3 bacterium CG06_land_8_20_14_3_00_42_16</name>
    <dbReference type="NCBI Taxonomy" id="1975083"/>
    <lineage>
        <taxon>Bacteria</taxon>
        <taxon>Katanobacteria</taxon>
    </lineage>
</organism>
<name>A0A2M7AN73_UNCKA</name>
<evidence type="ECO:0000313" key="2">
    <source>
        <dbReference type="Proteomes" id="UP000229916"/>
    </source>
</evidence>
<comment type="caution">
    <text evidence="1">The sequence shown here is derived from an EMBL/GenBank/DDBJ whole genome shotgun (WGS) entry which is preliminary data.</text>
</comment>
<dbReference type="AlphaFoldDB" id="A0A2M7AN73"/>
<gene>
    <name evidence="1" type="ORF">COS81_02490</name>
</gene>
<accession>A0A2M7AN73</accession>